<feature type="binding site" evidence="7 8">
    <location>
        <position position="31"/>
    </location>
    <ligand>
        <name>S-adenosyl-L-methionine</name>
        <dbReference type="ChEBI" id="CHEBI:59789"/>
    </ligand>
</feature>
<dbReference type="InterPro" id="IPR001737">
    <property type="entry name" value="KsgA/Erm"/>
</dbReference>
<accession>D7CIK0</accession>
<feature type="binding site" evidence="7 8">
    <location>
        <position position="56"/>
    </location>
    <ligand>
        <name>S-adenosyl-L-methionine</name>
        <dbReference type="ChEBI" id="CHEBI:59789"/>
    </ligand>
</feature>
<dbReference type="InterPro" id="IPR029063">
    <property type="entry name" value="SAM-dependent_MTases_sf"/>
</dbReference>
<dbReference type="RefSeq" id="WP_013174269.1">
    <property type="nucleotide sequence ID" value="NC_014220.1"/>
</dbReference>
<comment type="subcellular location">
    <subcellularLocation>
        <location evidence="7">Cytoplasm</location>
    </subcellularLocation>
</comment>
<sequence>MDEGSFHLARVRAVLAKYNLHPKKRLGQHFLLDHNVLTSIAKACELNQNDYVVEIGAGIGALTGYLAQEAKGVLAIEVDPDLSEPLKEVLAGRDNVKTLFGDILKLNIERETKQAFSLAPEASYKVCGNLPYYITTPIIFHLLATAPSMCWAVLMVQREVAERMLAPPGTKDYGMLTVMVRYQAEVEMVRRVSPNCFRPRPEVDSAVIRVTPRRARPWAIRNEDVFKGLVKEAFQRRRKTIHNIVAEFFGVDKAEAAQKLGVLGVEPKRRPETLEIDEFGKIADAFSEQEAQ</sequence>
<evidence type="ECO:0000256" key="4">
    <source>
        <dbReference type="ARBA" id="ARBA00022679"/>
    </source>
</evidence>
<protein>
    <recommendedName>
        <fullName evidence="7">Ribosomal RNA small subunit methyltransferase A</fullName>
        <ecNumber evidence="7">2.1.1.182</ecNumber>
    </recommendedName>
    <alternativeName>
        <fullName evidence="7">16S rRNA (adenine(1518)-N(6)/adenine(1519)-N(6))-dimethyltransferase</fullName>
    </alternativeName>
    <alternativeName>
        <fullName evidence="7">16S rRNA dimethyladenosine transferase</fullName>
    </alternativeName>
    <alternativeName>
        <fullName evidence="7">16S rRNA dimethylase</fullName>
    </alternativeName>
    <alternativeName>
        <fullName evidence="7">S-adenosylmethionine-6-N', N'-adenosyl(rRNA) dimethyltransferase</fullName>
    </alternativeName>
</protein>
<dbReference type="GO" id="GO:0003723">
    <property type="term" value="F:RNA binding"/>
    <property type="evidence" value="ECO:0007669"/>
    <property type="project" value="UniProtKB-UniRule"/>
</dbReference>
<keyword evidence="6 7" id="KW-0694">RNA-binding</keyword>
<dbReference type="PROSITE" id="PS51689">
    <property type="entry name" value="SAM_RNA_A_N6_MT"/>
    <property type="match status" value="1"/>
</dbReference>
<evidence type="ECO:0000313" key="10">
    <source>
        <dbReference type="EMBL" id="ADI00865.1"/>
    </source>
</evidence>
<dbReference type="HOGENOM" id="CLU_041220_0_0_9"/>
<keyword evidence="2 7" id="KW-0698">rRNA processing</keyword>
<dbReference type="PANTHER" id="PTHR11727">
    <property type="entry name" value="DIMETHYLADENOSINE TRANSFERASE"/>
    <property type="match status" value="1"/>
</dbReference>
<dbReference type="Gene3D" id="1.10.8.100">
    <property type="entry name" value="Ribosomal RNA adenine dimethylase-like, domain 2"/>
    <property type="match status" value="1"/>
</dbReference>
<evidence type="ECO:0000259" key="9">
    <source>
        <dbReference type="SMART" id="SM00650"/>
    </source>
</evidence>
<dbReference type="Proteomes" id="UP000000378">
    <property type="component" value="Chromosome"/>
</dbReference>
<gene>
    <name evidence="7" type="primary">rsmA</name>
    <name evidence="7" type="synonym">ksgA</name>
    <name evidence="10" type="ordered locus">Slip_0058</name>
</gene>
<dbReference type="PANTHER" id="PTHR11727:SF7">
    <property type="entry name" value="DIMETHYLADENOSINE TRANSFERASE-RELATED"/>
    <property type="match status" value="1"/>
</dbReference>
<feature type="binding site" evidence="7 8">
    <location>
        <position position="29"/>
    </location>
    <ligand>
        <name>S-adenosyl-L-methionine</name>
        <dbReference type="ChEBI" id="CHEBI:59789"/>
    </ligand>
</feature>
<dbReference type="AlphaFoldDB" id="D7CIK0"/>
<feature type="binding site" evidence="7 8">
    <location>
        <position position="102"/>
    </location>
    <ligand>
        <name>S-adenosyl-L-methionine</name>
        <dbReference type="ChEBI" id="CHEBI:59789"/>
    </ligand>
</feature>
<feature type="binding site" evidence="7 8">
    <location>
        <position position="77"/>
    </location>
    <ligand>
        <name>S-adenosyl-L-methionine</name>
        <dbReference type="ChEBI" id="CHEBI:59789"/>
    </ligand>
</feature>
<feature type="binding site" evidence="7 8">
    <location>
        <position position="129"/>
    </location>
    <ligand>
        <name>S-adenosyl-L-methionine</name>
        <dbReference type="ChEBI" id="CHEBI:59789"/>
    </ligand>
</feature>
<comment type="function">
    <text evidence="7">Specifically dimethylates two adjacent adenosines (A1518 and A1519) in the loop of a conserved hairpin near the 3'-end of 16S rRNA in the 30S particle. May play a critical role in biogenesis of 30S subunits.</text>
</comment>
<evidence type="ECO:0000256" key="2">
    <source>
        <dbReference type="ARBA" id="ARBA00022552"/>
    </source>
</evidence>
<evidence type="ECO:0000256" key="5">
    <source>
        <dbReference type="ARBA" id="ARBA00022691"/>
    </source>
</evidence>
<dbReference type="InterPro" id="IPR011530">
    <property type="entry name" value="rRNA_adenine_dimethylase"/>
</dbReference>
<dbReference type="GO" id="GO:0052908">
    <property type="term" value="F:16S rRNA (adenine(1518)-N(6)/adenine(1519)-N(6))-dimethyltransferase activity"/>
    <property type="evidence" value="ECO:0007669"/>
    <property type="project" value="UniProtKB-EC"/>
</dbReference>
<dbReference type="EC" id="2.1.1.182" evidence="7"/>
<dbReference type="FunFam" id="3.40.50.150:FF:000023">
    <property type="entry name" value="Ribosomal RNA small subunit methyltransferase A"/>
    <property type="match status" value="1"/>
</dbReference>
<evidence type="ECO:0000256" key="7">
    <source>
        <dbReference type="HAMAP-Rule" id="MF_00607"/>
    </source>
</evidence>
<keyword evidence="1 7" id="KW-0963">Cytoplasm</keyword>
<dbReference type="KEGG" id="slp:Slip_0058"/>
<evidence type="ECO:0000256" key="6">
    <source>
        <dbReference type="ARBA" id="ARBA00022884"/>
    </source>
</evidence>
<keyword evidence="3 7" id="KW-0489">Methyltransferase</keyword>
<dbReference type="CDD" id="cd02440">
    <property type="entry name" value="AdoMet_MTases"/>
    <property type="match status" value="1"/>
</dbReference>
<dbReference type="InterPro" id="IPR020596">
    <property type="entry name" value="rRNA_Ade_Mease_Trfase_CS"/>
</dbReference>
<keyword evidence="4 7" id="KW-0808">Transferase</keyword>
<dbReference type="eggNOG" id="COG0030">
    <property type="taxonomic scope" value="Bacteria"/>
</dbReference>
<organism evidence="10 11">
    <name type="scientific">Syntrophothermus lipocalidus (strain DSM 12680 / TGB-C1)</name>
    <dbReference type="NCBI Taxonomy" id="643648"/>
    <lineage>
        <taxon>Bacteria</taxon>
        <taxon>Bacillati</taxon>
        <taxon>Bacillota</taxon>
        <taxon>Clostridia</taxon>
        <taxon>Eubacteriales</taxon>
        <taxon>Syntrophomonadaceae</taxon>
        <taxon>Syntrophothermus</taxon>
    </lineage>
</organism>
<dbReference type="InterPro" id="IPR020598">
    <property type="entry name" value="rRNA_Ade_methylase_Trfase_N"/>
</dbReference>
<reference evidence="11" key="1">
    <citation type="journal article" date="2010" name="Stand. Genomic Sci.">
        <title>Complete genome sequence of Syntrophothermus lipocalidus type strain (TGB-C1T).</title>
        <authorList>
            <consortium name="US DOE Joint Genome Institute (JGI-PGF)"/>
            <person name="Djao O."/>
            <person name="Zhang X."/>
            <person name="Lucas S."/>
            <person name="Lapidus A."/>
            <person name="Glavina Del Rio T."/>
            <person name="Nolan M."/>
            <person name="Tice H."/>
            <person name="Cheng J."/>
            <person name="Han C."/>
            <person name="Tapia R."/>
            <person name="Goodwin L."/>
            <person name="Pitluck S."/>
            <person name="Liolios K."/>
            <person name="Ivanova N."/>
            <person name="Mavromatis K."/>
            <person name="Mikhailova N."/>
            <person name="Ovchinnikova G."/>
            <person name="Pati A."/>
            <person name="Brambilla E."/>
            <person name="Chen A."/>
            <person name="Palaniappan K."/>
            <person name="Land M."/>
            <person name="Hauser L."/>
            <person name="Chang Y."/>
            <person name="Jeffries C."/>
            <person name="Rohde M."/>
            <person name="Sikorski J."/>
            <person name="Spring S."/>
            <person name="Goker M."/>
            <person name="Detter J."/>
            <person name="Woyke T."/>
            <person name="Bristow J."/>
            <person name="Eisen J."/>
            <person name="Markowitz V."/>
            <person name="Hugenholtz P."/>
            <person name="Kyrpides N."/>
            <person name="Klenk H."/>
        </authorList>
    </citation>
    <scope>NUCLEOTIDE SEQUENCE [LARGE SCALE GENOMIC DNA]</scope>
    <source>
        <strain evidence="11">DSM 12680 / TGB-C1</strain>
    </source>
</reference>
<keyword evidence="5 7" id="KW-0949">S-adenosyl-L-methionine</keyword>
<feature type="domain" description="Ribosomal RNA adenine methylase transferase N-terminal" evidence="9">
    <location>
        <begin position="36"/>
        <end position="214"/>
    </location>
</feature>
<dbReference type="OrthoDB" id="9814755at2"/>
<dbReference type="SMART" id="SM00650">
    <property type="entry name" value="rADc"/>
    <property type="match status" value="1"/>
</dbReference>
<dbReference type="EMBL" id="CP002048">
    <property type="protein sequence ID" value="ADI00865.1"/>
    <property type="molecule type" value="Genomic_DNA"/>
</dbReference>
<dbReference type="PROSITE" id="PS01131">
    <property type="entry name" value="RRNA_A_DIMETH"/>
    <property type="match status" value="1"/>
</dbReference>
<dbReference type="Gene3D" id="3.40.50.150">
    <property type="entry name" value="Vaccinia Virus protein VP39"/>
    <property type="match status" value="1"/>
</dbReference>
<comment type="similarity">
    <text evidence="7">Belongs to the class I-like SAM-binding methyltransferase superfamily. rRNA adenine N(6)-methyltransferase family. RsmA subfamily.</text>
</comment>
<name>D7CIK0_SYNLT</name>
<comment type="catalytic activity">
    <reaction evidence="7">
        <text>adenosine(1518)/adenosine(1519) in 16S rRNA + 4 S-adenosyl-L-methionine = N(6)-dimethyladenosine(1518)/N(6)-dimethyladenosine(1519) in 16S rRNA + 4 S-adenosyl-L-homocysteine + 4 H(+)</text>
        <dbReference type="Rhea" id="RHEA:19609"/>
        <dbReference type="Rhea" id="RHEA-COMP:10232"/>
        <dbReference type="Rhea" id="RHEA-COMP:10233"/>
        <dbReference type="ChEBI" id="CHEBI:15378"/>
        <dbReference type="ChEBI" id="CHEBI:57856"/>
        <dbReference type="ChEBI" id="CHEBI:59789"/>
        <dbReference type="ChEBI" id="CHEBI:74411"/>
        <dbReference type="ChEBI" id="CHEBI:74493"/>
        <dbReference type="EC" id="2.1.1.182"/>
    </reaction>
</comment>
<dbReference type="GO" id="GO:0005737">
    <property type="term" value="C:cytoplasm"/>
    <property type="evidence" value="ECO:0007669"/>
    <property type="project" value="UniProtKB-SubCell"/>
</dbReference>
<evidence type="ECO:0000313" key="11">
    <source>
        <dbReference type="Proteomes" id="UP000000378"/>
    </source>
</evidence>
<evidence type="ECO:0000256" key="8">
    <source>
        <dbReference type="PROSITE-ProRule" id="PRU01026"/>
    </source>
</evidence>
<dbReference type="InterPro" id="IPR023165">
    <property type="entry name" value="rRNA_Ade_diMease-like_C"/>
</dbReference>
<dbReference type="NCBIfam" id="TIGR00755">
    <property type="entry name" value="ksgA"/>
    <property type="match status" value="1"/>
</dbReference>
<dbReference type="STRING" id="643648.Slip_0058"/>
<reference evidence="10 11" key="2">
    <citation type="journal article" date="2010" name="Stand. Genomic Sci.">
        <title>Complete genome sequence of Syntrophothermus lipocalidus type strain (TGB-C1).</title>
        <authorList>
            <person name="Djao O.D."/>
            <person name="Zhang X."/>
            <person name="Lucas S."/>
            <person name="Lapidus A."/>
            <person name="Del Rio T.G."/>
            <person name="Nolan M."/>
            <person name="Tice H."/>
            <person name="Cheng J.F."/>
            <person name="Han C."/>
            <person name="Tapia R."/>
            <person name="Goodwin L."/>
            <person name="Pitluck S."/>
            <person name="Liolios K."/>
            <person name="Ivanova N."/>
            <person name="Mavromatis K."/>
            <person name="Mikhailova N."/>
            <person name="Ovchinnikova G."/>
            <person name="Pati A."/>
            <person name="Brambilla E."/>
            <person name="Chen A."/>
            <person name="Palaniappan K."/>
            <person name="Land M."/>
            <person name="Hauser L."/>
            <person name="Chang Y.J."/>
            <person name="Jeffries C.D."/>
            <person name="Rohde M."/>
            <person name="Sikorski J."/>
            <person name="Spring S."/>
            <person name="Goker M."/>
            <person name="Detter J.C."/>
            <person name="Woyke T."/>
            <person name="Bristow J."/>
            <person name="Eisen J.A."/>
            <person name="Markowitz V."/>
            <person name="Hugenholtz P."/>
            <person name="Kyrpides N.C."/>
            <person name="Klenk H.P."/>
        </authorList>
    </citation>
    <scope>NUCLEOTIDE SEQUENCE [LARGE SCALE GENOMIC DNA]</scope>
    <source>
        <strain evidence="11">DSM 12680 / TGB-C1</strain>
    </source>
</reference>
<evidence type="ECO:0000256" key="1">
    <source>
        <dbReference type="ARBA" id="ARBA00022490"/>
    </source>
</evidence>
<dbReference type="HAMAP" id="MF_00607">
    <property type="entry name" value="16SrRNA_methyltr_A"/>
    <property type="match status" value="1"/>
</dbReference>
<dbReference type="SUPFAM" id="SSF53335">
    <property type="entry name" value="S-adenosyl-L-methionine-dependent methyltransferases"/>
    <property type="match status" value="1"/>
</dbReference>
<evidence type="ECO:0000256" key="3">
    <source>
        <dbReference type="ARBA" id="ARBA00022603"/>
    </source>
</evidence>
<proteinExistence type="inferred from homology"/>
<dbReference type="Pfam" id="PF00398">
    <property type="entry name" value="RrnaAD"/>
    <property type="match status" value="1"/>
</dbReference>
<keyword evidence="11" id="KW-1185">Reference proteome</keyword>